<evidence type="ECO:0000313" key="2">
    <source>
        <dbReference type="EMBL" id="CAA6816400.1"/>
    </source>
</evidence>
<dbReference type="Gene3D" id="3.90.25.10">
    <property type="entry name" value="UDP-galactose 4-epimerase, domain 1"/>
    <property type="match status" value="1"/>
</dbReference>
<dbReference type="InterPro" id="IPR036291">
    <property type="entry name" value="NAD(P)-bd_dom_sf"/>
</dbReference>
<dbReference type="EMBL" id="CACVAQ010000237">
    <property type="protein sequence ID" value="CAA6816400.1"/>
    <property type="molecule type" value="Genomic_DNA"/>
</dbReference>
<protein>
    <submittedName>
        <fullName evidence="2">Similar to CDP-glucose 4,6-dehydratase (EC)</fullName>
        <ecNumber evidence="2">4.2.1.45</ecNumber>
    </submittedName>
</protein>
<dbReference type="InterPro" id="IPR013445">
    <property type="entry name" value="CDP_4_6_deHydtase"/>
</dbReference>
<dbReference type="CDD" id="cd05252">
    <property type="entry name" value="CDP_GD_SDR_e"/>
    <property type="match status" value="1"/>
</dbReference>
<dbReference type="AlphaFoldDB" id="A0A6S6TIU2"/>
<organism evidence="2">
    <name type="scientific">uncultured Aureispira sp</name>
    <dbReference type="NCBI Taxonomy" id="1331704"/>
    <lineage>
        <taxon>Bacteria</taxon>
        <taxon>Pseudomonadati</taxon>
        <taxon>Bacteroidota</taxon>
        <taxon>Saprospiria</taxon>
        <taxon>Saprospirales</taxon>
        <taxon>Saprospiraceae</taxon>
        <taxon>Aureispira</taxon>
        <taxon>environmental samples</taxon>
    </lineage>
</organism>
<dbReference type="PANTHER" id="PTHR43000">
    <property type="entry name" value="DTDP-D-GLUCOSE 4,6-DEHYDRATASE-RELATED"/>
    <property type="match status" value="1"/>
</dbReference>
<feature type="domain" description="NAD(P)-binding" evidence="1">
    <location>
        <begin position="18"/>
        <end position="331"/>
    </location>
</feature>
<sequence length="359" mass="40478">MVTGTELKEFFTGKKVFLTGHTGFKGAWMTVWLNSLGAEVKGYALEAEKPSLYQDINGDALCESLIGDIRNQQKLLEAVQQFQPDIIYHMAAQPLVLDAYDRPVYTFEVNAIGTANLLEAAKLVQGKCTIINITTDKVYENKEWYYPYRENDHLGGYDPYSASKACAEIVSASYRSSFFNPKDYAVHQTSLATVRAGNVIGGGDWAENRIIPDIVRAVSAGKEVTLRNPNAVRPWQHVLEALYGYLLLAIRMDENPTRFSAAYNFGPLFDESISVAFLVEQAIDEWGRGSYKVEQQAGQLHEAKLLRLDCSKAVNELKWYPKWQAKQAIQHTIKWYKEALDKNQSPLDITRAQIQAYLS</sequence>
<dbReference type="EC" id="4.2.1.45" evidence="2"/>
<evidence type="ECO:0000259" key="1">
    <source>
        <dbReference type="Pfam" id="PF16363"/>
    </source>
</evidence>
<gene>
    <name evidence="2" type="ORF">HELGO_WM16922</name>
</gene>
<dbReference type="NCBIfam" id="TIGR02622">
    <property type="entry name" value="CDP_4_6_dhtase"/>
    <property type="match status" value="1"/>
</dbReference>
<dbReference type="Gene3D" id="3.40.50.720">
    <property type="entry name" value="NAD(P)-binding Rossmann-like Domain"/>
    <property type="match status" value="1"/>
</dbReference>
<dbReference type="Pfam" id="PF16363">
    <property type="entry name" value="GDP_Man_Dehyd"/>
    <property type="match status" value="1"/>
</dbReference>
<proteinExistence type="predicted"/>
<dbReference type="InterPro" id="IPR016040">
    <property type="entry name" value="NAD(P)-bd_dom"/>
</dbReference>
<keyword evidence="2" id="KW-0456">Lyase</keyword>
<reference evidence="2" key="1">
    <citation type="submission" date="2020-01" db="EMBL/GenBank/DDBJ databases">
        <authorList>
            <person name="Meier V. D."/>
            <person name="Meier V D."/>
        </authorList>
    </citation>
    <scope>NUCLEOTIDE SEQUENCE</scope>
    <source>
        <strain evidence="2">HLG_WM_MAG_10</strain>
    </source>
</reference>
<dbReference type="SUPFAM" id="SSF51735">
    <property type="entry name" value="NAD(P)-binding Rossmann-fold domains"/>
    <property type="match status" value="1"/>
</dbReference>
<dbReference type="GO" id="GO:0047733">
    <property type="term" value="F:CDP-glucose 4,6-dehydratase activity"/>
    <property type="evidence" value="ECO:0007669"/>
    <property type="project" value="UniProtKB-EC"/>
</dbReference>
<accession>A0A6S6TIU2</accession>
<name>A0A6S6TIU2_9BACT</name>